<keyword evidence="1" id="KW-1185">Reference proteome</keyword>
<evidence type="ECO:0000313" key="2">
    <source>
        <dbReference type="WBParaSite" id="ALUE_0001472001-mRNA-1"/>
    </source>
</evidence>
<dbReference type="Proteomes" id="UP000036681">
    <property type="component" value="Unplaced"/>
</dbReference>
<name>A0A0M3IAS4_ASCLU</name>
<dbReference type="WBParaSite" id="ALUE_0001472001-mRNA-1">
    <property type="protein sequence ID" value="ALUE_0001472001-mRNA-1"/>
    <property type="gene ID" value="ALUE_0001472001"/>
</dbReference>
<sequence>MTKRQKRCTAVLGAKQIDSCTASPHIADLGLRHNAILLSEGASTRQMVCTRDFLNTNWDRLTQIPT</sequence>
<organism evidence="1 2">
    <name type="scientific">Ascaris lumbricoides</name>
    <name type="common">Giant roundworm</name>
    <dbReference type="NCBI Taxonomy" id="6252"/>
    <lineage>
        <taxon>Eukaryota</taxon>
        <taxon>Metazoa</taxon>
        <taxon>Ecdysozoa</taxon>
        <taxon>Nematoda</taxon>
        <taxon>Chromadorea</taxon>
        <taxon>Rhabditida</taxon>
        <taxon>Spirurina</taxon>
        <taxon>Ascaridomorpha</taxon>
        <taxon>Ascaridoidea</taxon>
        <taxon>Ascarididae</taxon>
        <taxon>Ascaris</taxon>
    </lineage>
</organism>
<accession>A0A0M3IAS4</accession>
<dbReference type="AlphaFoldDB" id="A0A0M3IAS4"/>
<protein>
    <submittedName>
        <fullName evidence="2">Transposase</fullName>
    </submittedName>
</protein>
<reference evidence="2" key="1">
    <citation type="submission" date="2017-02" db="UniProtKB">
        <authorList>
            <consortium name="WormBaseParasite"/>
        </authorList>
    </citation>
    <scope>IDENTIFICATION</scope>
</reference>
<proteinExistence type="predicted"/>
<evidence type="ECO:0000313" key="1">
    <source>
        <dbReference type="Proteomes" id="UP000036681"/>
    </source>
</evidence>